<proteinExistence type="predicted"/>
<evidence type="ECO:0000256" key="1">
    <source>
        <dbReference type="SAM" id="MobiDB-lite"/>
    </source>
</evidence>
<protein>
    <submittedName>
        <fullName evidence="2">Uncharacterized protein</fullName>
    </submittedName>
</protein>
<evidence type="ECO:0000313" key="3">
    <source>
        <dbReference type="Proteomes" id="UP001515480"/>
    </source>
</evidence>
<gene>
    <name evidence="2" type="ORF">AB1Y20_009257</name>
</gene>
<dbReference type="AlphaFoldDB" id="A0AB34K4J6"/>
<feature type="region of interest" description="Disordered" evidence="1">
    <location>
        <begin position="92"/>
        <end position="140"/>
    </location>
</feature>
<organism evidence="2 3">
    <name type="scientific">Prymnesium parvum</name>
    <name type="common">Toxic golden alga</name>
    <dbReference type="NCBI Taxonomy" id="97485"/>
    <lineage>
        <taxon>Eukaryota</taxon>
        <taxon>Haptista</taxon>
        <taxon>Haptophyta</taxon>
        <taxon>Prymnesiophyceae</taxon>
        <taxon>Prymnesiales</taxon>
        <taxon>Prymnesiaceae</taxon>
        <taxon>Prymnesium</taxon>
    </lineage>
</organism>
<dbReference type="Proteomes" id="UP001515480">
    <property type="component" value="Unassembled WGS sequence"/>
</dbReference>
<name>A0AB34K4J6_PRYPA</name>
<dbReference type="EMBL" id="JBGBPQ010000002">
    <property type="protein sequence ID" value="KAL1527881.1"/>
    <property type="molecule type" value="Genomic_DNA"/>
</dbReference>
<reference evidence="2 3" key="1">
    <citation type="journal article" date="2024" name="Science">
        <title>Giant polyketide synthase enzymes in the biosynthesis of giant marine polyether toxins.</title>
        <authorList>
            <person name="Fallon T.R."/>
            <person name="Shende V.V."/>
            <person name="Wierzbicki I.H."/>
            <person name="Pendleton A.L."/>
            <person name="Watervoot N.F."/>
            <person name="Auber R.P."/>
            <person name="Gonzalez D.J."/>
            <person name="Wisecaver J.H."/>
            <person name="Moore B.S."/>
        </authorList>
    </citation>
    <scope>NUCLEOTIDE SEQUENCE [LARGE SCALE GENOMIC DNA]</scope>
    <source>
        <strain evidence="2 3">12B1</strain>
    </source>
</reference>
<feature type="compositionally biased region" description="Pro residues" evidence="1">
    <location>
        <begin position="99"/>
        <end position="133"/>
    </location>
</feature>
<sequence length="262" mass="27297">MEALVNSDFGCAQLERVVGAASVLMSDEMSPADAVAAALRRGSRRSRVSRASNDRDVEAAVSLSGLAAEHSSVQFVPTPVYAAPSAPGFQAPATAAVPPSTPVPAPAPPPPAPPPAPPLPLAPASSPTPPPTYSAPHSTSSIAPAAYDRRAYLANLPRPRWYDVPLSAAPNQNLDSLRPVSWETIIREALGQPITSSAATCSITADSMRDSIAWLICSFSFFRGTTCSSVARDCNCASFWAVVIANGVEGLVDGLFFLVEQV</sequence>
<keyword evidence="3" id="KW-1185">Reference proteome</keyword>
<accession>A0AB34K4J6</accession>
<evidence type="ECO:0000313" key="2">
    <source>
        <dbReference type="EMBL" id="KAL1527881.1"/>
    </source>
</evidence>
<comment type="caution">
    <text evidence="2">The sequence shown here is derived from an EMBL/GenBank/DDBJ whole genome shotgun (WGS) entry which is preliminary data.</text>
</comment>